<evidence type="ECO:0000313" key="1">
    <source>
        <dbReference type="EMBL" id="ORZ26806.1"/>
    </source>
</evidence>
<gene>
    <name evidence="1" type="ORF">BCR41DRAFT_393413</name>
</gene>
<accession>A0A1Y2GWZ3</accession>
<dbReference type="OrthoDB" id="2450085at2759"/>
<comment type="caution">
    <text evidence="1">The sequence shown here is derived from an EMBL/GenBank/DDBJ whole genome shotgun (WGS) entry which is preliminary data.</text>
</comment>
<dbReference type="InParanoid" id="A0A1Y2GWZ3"/>
<name>A0A1Y2GWZ3_9FUNG</name>
<sequence>MASVAAAPAAAMVSGRHDNELRHDINKLRTFEQQYPQPQGQNNVQVRSTEVPAGYKGEIPTTQDGEHVIWVKKVYTTREYYDPPDEYEPEELNEFGFRKERDVSLYLNRRYP</sequence>
<proteinExistence type="predicted"/>
<dbReference type="Proteomes" id="UP000193648">
    <property type="component" value="Unassembled WGS sequence"/>
</dbReference>
<dbReference type="GeneID" id="33570401"/>
<evidence type="ECO:0000313" key="2">
    <source>
        <dbReference type="Proteomes" id="UP000193648"/>
    </source>
</evidence>
<dbReference type="RefSeq" id="XP_021884569.1">
    <property type="nucleotide sequence ID" value="XM_022028558.1"/>
</dbReference>
<keyword evidence="2" id="KW-1185">Reference proteome</keyword>
<protein>
    <submittedName>
        <fullName evidence="1">Uncharacterized protein</fullName>
    </submittedName>
</protein>
<organism evidence="1 2">
    <name type="scientific">Lobosporangium transversale</name>
    <dbReference type="NCBI Taxonomy" id="64571"/>
    <lineage>
        <taxon>Eukaryota</taxon>
        <taxon>Fungi</taxon>
        <taxon>Fungi incertae sedis</taxon>
        <taxon>Mucoromycota</taxon>
        <taxon>Mortierellomycotina</taxon>
        <taxon>Mortierellomycetes</taxon>
        <taxon>Mortierellales</taxon>
        <taxon>Mortierellaceae</taxon>
        <taxon>Lobosporangium</taxon>
    </lineage>
</organism>
<dbReference type="AlphaFoldDB" id="A0A1Y2GWZ3"/>
<reference evidence="1 2" key="1">
    <citation type="submission" date="2016-07" db="EMBL/GenBank/DDBJ databases">
        <title>Pervasive Adenine N6-methylation of Active Genes in Fungi.</title>
        <authorList>
            <consortium name="DOE Joint Genome Institute"/>
            <person name="Mondo S.J."/>
            <person name="Dannebaum R.O."/>
            <person name="Kuo R.C."/>
            <person name="Labutti K."/>
            <person name="Haridas S."/>
            <person name="Kuo A."/>
            <person name="Salamov A."/>
            <person name="Ahrendt S.R."/>
            <person name="Lipzen A."/>
            <person name="Sullivan W."/>
            <person name="Andreopoulos W.B."/>
            <person name="Clum A."/>
            <person name="Lindquist E."/>
            <person name="Daum C."/>
            <person name="Ramamoorthy G.K."/>
            <person name="Gryganskyi A."/>
            <person name="Culley D."/>
            <person name="Magnuson J.K."/>
            <person name="James T.Y."/>
            <person name="O'Malley M.A."/>
            <person name="Stajich J.E."/>
            <person name="Spatafora J.W."/>
            <person name="Visel A."/>
            <person name="Grigoriev I.V."/>
        </authorList>
    </citation>
    <scope>NUCLEOTIDE SEQUENCE [LARGE SCALE GENOMIC DNA]</scope>
    <source>
        <strain evidence="1 2">NRRL 3116</strain>
    </source>
</reference>
<dbReference type="EMBL" id="MCFF01000006">
    <property type="protein sequence ID" value="ORZ26806.1"/>
    <property type="molecule type" value="Genomic_DNA"/>
</dbReference>